<dbReference type="InterPro" id="IPR006860">
    <property type="entry name" value="FecR"/>
</dbReference>
<evidence type="ECO:0000313" key="5">
    <source>
        <dbReference type="Proteomes" id="UP001198806"/>
    </source>
</evidence>
<gene>
    <name evidence="4" type="ORF">LI194_15425</name>
</gene>
<dbReference type="Pfam" id="PF16344">
    <property type="entry name" value="FecR_C"/>
    <property type="match status" value="1"/>
</dbReference>
<dbReference type="Gene3D" id="2.60.120.1440">
    <property type="match status" value="1"/>
</dbReference>
<keyword evidence="1" id="KW-0472">Membrane</keyword>
<evidence type="ECO:0000259" key="2">
    <source>
        <dbReference type="Pfam" id="PF04773"/>
    </source>
</evidence>
<name>A0AAP2Q8Y6_PARDI</name>
<evidence type="ECO:0000256" key="1">
    <source>
        <dbReference type="SAM" id="Phobius"/>
    </source>
</evidence>
<protein>
    <submittedName>
        <fullName evidence="4">FecR family protein</fullName>
    </submittedName>
</protein>
<dbReference type="RefSeq" id="WP_034531708.1">
    <property type="nucleotide sequence ID" value="NZ_CP103178.1"/>
</dbReference>
<keyword evidence="1" id="KW-1133">Transmembrane helix</keyword>
<dbReference type="GO" id="GO:0016989">
    <property type="term" value="F:sigma factor antagonist activity"/>
    <property type="evidence" value="ECO:0007669"/>
    <property type="project" value="TreeGrafter"/>
</dbReference>
<evidence type="ECO:0000313" key="4">
    <source>
        <dbReference type="EMBL" id="MCB6519186.1"/>
    </source>
</evidence>
<keyword evidence="1" id="KW-0812">Transmembrane</keyword>
<dbReference type="PANTHER" id="PTHR30273:SF2">
    <property type="entry name" value="PROTEIN FECR"/>
    <property type="match status" value="1"/>
</dbReference>
<sequence length="331" mass="38859">MLNELLHKYLYKQPSKDDARSIKRWIDTASEPEIEQVLLQEWEKHTVSEPRNWQAYYAVTGQLRSIFNSHRIKKTYQHSLINHVIKIAAILLIPLLLATGIYYVTKQYQYKIYASTQYRMETGKGERATLVLPDGTKVSLNSESSFTYPASFGKTDRNVHLEGEAYFEVAHDEELPFIVQAKQTYVKVLGTTFNIHTFPDDDWIETALVNGKVEFYEIDNPDNRITLFPDQTARFNTITHQFERNTIEQRLATAWKRGEIIFRSASWPEIIERISHYYGIEIDQETTKVPEERFTGSFLHEDVNNVLRNLQVHYHFTYTKTGNHIKIKFKK</sequence>
<dbReference type="EMBL" id="JAJCNI010000020">
    <property type="protein sequence ID" value="MCB6519186.1"/>
    <property type="molecule type" value="Genomic_DNA"/>
</dbReference>
<comment type="caution">
    <text evidence="4">The sequence shown here is derived from an EMBL/GenBank/DDBJ whole genome shotgun (WGS) entry which is preliminary data.</text>
</comment>
<feature type="domain" description="Protein FecR C-terminal" evidence="3">
    <location>
        <begin position="260"/>
        <end position="327"/>
    </location>
</feature>
<dbReference type="FunFam" id="2.60.120.1440:FF:000001">
    <property type="entry name" value="Putative anti-sigma factor"/>
    <property type="match status" value="1"/>
</dbReference>
<dbReference type="Pfam" id="PF04773">
    <property type="entry name" value="FecR"/>
    <property type="match status" value="1"/>
</dbReference>
<dbReference type="PIRSF" id="PIRSF018266">
    <property type="entry name" value="FecR"/>
    <property type="match status" value="1"/>
</dbReference>
<dbReference type="AlphaFoldDB" id="A0AAP2Q8Y6"/>
<accession>A0AAP2Q8Y6</accession>
<dbReference type="PANTHER" id="PTHR30273">
    <property type="entry name" value="PERIPLASMIC SIGNAL SENSOR AND SIGMA FACTOR ACTIVATOR FECR-RELATED"/>
    <property type="match status" value="1"/>
</dbReference>
<reference evidence="4" key="1">
    <citation type="submission" date="2021-10" db="EMBL/GenBank/DDBJ databases">
        <title>Collection of gut derived symbiotic bacterial strains cultured from healthy donors.</title>
        <authorList>
            <person name="Lin H."/>
            <person name="Littmann E."/>
            <person name="Kohout C."/>
            <person name="Pamer E.G."/>
        </authorList>
    </citation>
    <scope>NUCLEOTIDE SEQUENCE</scope>
    <source>
        <strain evidence="4">DFI.2.94</strain>
    </source>
</reference>
<feature type="domain" description="FecR protein" evidence="2">
    <location>
        <begin position="119"/>
        <end position="214"/>
    </location>
</feature>
<dbReference type="InterPro" id="IPR032508">
    <property type="entry name" value="FecR_C"/>
</dbReference>
<organism evidence="4 5">
    <name type="scientific">Parabacteroides distasonis</name>
    <dbReference type="NCBI Taxonomy" id="823"/>
    <lineage>
        <taxon>Bacteria</taxon>
        <taxon>Pseudomonadati</taxon>
        <taxon>Bacteroidota</taxon>
        <taxon>Bacteroidia</taxon>
        <taxon>Bacteroidales</taxon>
        <taxon>Tannerellaceae</taxon>
        <taxon>Parabacteroides</taxon>
    </lineage>
</organism>
<proteinExistence type="predicted"/>
<dbReference type="Proteomes" id="UP001198806">
    <property type="component" value="Unassembled WGS sequence"/>
</dbReference>
<dbReference type="InterPro" id="IPR012373">
    <property type="entry name" value="Ferrdict_sens_TM"/>
</dbReference>
<dbReference type="Gene3D" id="3.55.50.30">
    <property type="match status" value="1"/>
</dbReference>
<evidence type="ECO:0000259" key="3">
    <source>
        <dbReference type="Pfam" id="PF16344"/>
    </source>
</evidence>
<feature type="transmembrane region" description="Helical" evidence="1">
    <location>
        <begin position="80"/>
        <end position="104"/>
    </location>
</feature>